<reference evidence="3" key="1">
    <citation type="submission" date="2016-10" db="EMBL/GenBank/DDBJ databases">
        <title>Comparative genomics uncovers the prolific and rare metabolic potential of the cyanobacterial genus Moorea.</title>
        <authorList>
            <person name="Leao T."/>
            <person name="Castelao G."/>
            <person name="Korobeynikov A."/>
            <person name="Monroe E.A."/>
            <person name="Podell S."/>
            <person name="Glukhov E."/>
            <person name="Allen E."/>
            <person name="Gerwick W.H."/>
            <person name="Gerwick L."/>
        </authorList>
    </citation>
    <scope>NUCLEOTIDE SEQUENCE [LARGE SCALE GENOMIC DNA]</scope>
    <source>
        <strain evidence="3">PAL-8-15-08-1</strain>
    </source>
</reference>
<dbReference type="KEGG" id="mpro:BJP34_26920"/>
<feature type="transmembrane region" description="Helical" evidence="1">
    <location>
        <begin position="87"/>
        <end position="108"/>
    </location>
</feature>
<gene>
    <name evidence="2" type="ORF">BJP34_26920</name>
</gene>
<evidence type="ECO:0000313" key="2">
    <source>
        <dbReference type="EMBL" id="AOX02592.1"/>
    </source>
</evidence>
<feature type="transmembrane region" description="Helical" evidence="1">
    <location>
        <begin position="335"/>
        <end position="353"/>
    </location>
</feature>
<sequence length="452" mass="52872">MKNKLINYHISNICLLLLSLFCVALHSSFGRPIWIDEFLHFAFGSYETTAEAWNAISQSILTINHGQTGIYMLINYWLMQLFGANIFWLRFPSIFSGLVLFLAAIYLFRLWGMPFFWQVIGILALFDQTQLMYFVGEARPYMPLVTATVCTLAYYSTPLPQRTRPIFTLFGLFSILMGVLFHPYFSVYWLAIIVFTYLQKLIQTGKKNSINSVIKHTNIPLCVLGTIVYFTLGLLTWLRGQPEFTFDPFYWSKKDELITTFIGFSHFEFLQKFLEPLLITIFVILSIIIVYQKLRKVYLKELISPVFIIIIALGISIFFSYVSFRSNYWILPRQWVASISLVPLAFVWIGYIISRLFYKVHIILAFSWIMLCFTPIVIKFHEVAIDNYQDIRERLAQISVISKESQDSFEDLESIEYFESKSHEYWVSLANKNIQQGGKVWKGFRSFYSPPK</sequence>
<dbReference type="OrthoDB" id="9938845at2"/>
<feature type="transmembrane region" description="Helical" evidence="1">
    <location>
        <begin position="360"/>
        <end position="378"/>
    </location>
</feature>
<name>A0A1D8TY69_9CYAN</name>
<evidence type="ECO:0000313" key="3">
    <source>
        <dbReference type="Proteomes" id="UP000177870"/>
    </source>
</evidence>
<dbReference type="Proteomes" id="UP000177870">
    <property type="component" value="Chromosome"/>
</dbReference>
<dbReference type="RefSeq" id="WP_070394995.1">
    <property type="nucleotide sequence ID" value="NZ_CP017599.1"/>
</dbReference>
<dbReference type="EMBL" id="CP017599">
    <property type="protein sequence ID" value="AOX02592.1"/>
    <property type="molecule type" value="Genomic_DNA"/>
</dbReference>
<organism evidence="2 3">
    <name type="scientific">Moorena producens PAL-8-15-08-1</name>
    <dbReference type="NCBI Taxonomy" id="1458985"/>
    <lineage>
        <taxon>Bacteria</taxon>
        <taxon>Bacillati</taxon>
        <taxon>Cyanobacteriota</taxon>
        <taxon>Cyanophyceae</taxon>
        <taxon>Coleofasciculales</taxon>
        <taxon>Coleofasciculaceae</taxon>
        <taxon>Moorena</taxon>
    </lineage>
</organism>
<feature type="transmembrane region" description="Helical" evidence="1">
    <location>
        <begin position="219"/>
        <end position="238"/>
    </location>
</feature>
<feature type="transmembrane region" description="Helical" evidence="1">
    <location>
        <begin position="303"/>
        <end position="323"/>
    </location>
</feature>
<protein>
    <recommendedName>
        <fullName evidence="4">Glycosyltransferase RgtA/B/C/D-like domain-containing protein</fullName>
    </recommendedName>
</protein>
<keyword evidence="1" id="KW-0812">Transmembrane</keyword>
<dbReference type="AlphaFoldDB" id="A0A1D8TY69"/>
<feature type="transmembrane region" description="Helical" evidence="1">
    <location>
        <begin position="115"/>
        <end position="135"/>
    </location>
</feature>
<keyword evidence="1" id="KW-1133">Transmembrane helix</keyword>
<proteinExistence type="predicted"/>
<evidence type="ECO:0008006" key="4">
    <source>
        <dbReference type="Google" id="ProtNLM"/>
    </source>
</evidence>
<feature type="transmembrane region" description="Helical" evidence="1">
    <location>
        <begin position="273"/>
        <end position="291"/>
    </location>
</feature>
<accession>A0A1D8TY69</accession>
<evidence type="ECO:0000256" key="1">
    <source>
        <dbReference type="SAM" id="Phobius"/>
    </source>
</evidence>
<keyword evidence="1" id="KW-0472">Membrane</keyword>
<feature type="transmembrane region" description="Helical" evidence="1">
    <location>
        <begin position="166"/>
        <end position="198"/>
    </location>
</feature>